<evidence type="ECO:0000256" key="1">
    <source>
        <dbReference type="ARBA" id="ARBA00009183"/>
    </source>
</evidence>
<sequence length="600" mass="67203">MARTYLEAAVTNEQPRVLVMDYAKTIGGTWAYERVYPGLKTNNVAGTYEFSDFPMDLDRYSLKAGQHIPGLTVHHYLSDFAEHFGLKDLIRLETKVLAATMLEDGTWLIDFSDRNAGNLHEHPTARRLKTKKLVLATGLTSEPFMPSLPGQHRFQGNIIHSKQLKEGMDVIKQSRNVVVIGGNKSAWDVCYAAAMAGAQVHMVMRPSGGGPSWVWRPIQIFSFQTSLSRLSLTRLFTWFDPWPFSSSEGVMKKFLNRSTLGRRVRSWFWNILDYYVCRANGYSSNRAVRLMKPWTSTFWMGNSLSIHNYDTNWFQLVKDGRVVPHIAEISSLDRRSVHLTSSMEVEADIVVACTGWKSIPSIDFKVGNLQGQLPSVLGGTQLGISDLGSSSFLKTSQSPEEGSFTSSSSTCLDQSTREARNVVIRLCPDLVIKPVRSLPTGLLGESEDADPGPASAPFCLYRFMVPSSDAFLATRNLAFIGAHLSIHAVMLAQVQALWITAFFQGLSPNVQGGAGTMRQEALLQSEYERVRRPKEAGGSGARFPDLVFDSLPYMDMLLEDLAMKTKRKRSWISEIFQPYKLADYRGLISEWHENRKKSIA</sequence>
<keyword evidence="2" id="KW-0285">Flavoprotein</keyword>
<evidence type="ECO:0000313" key="5">
    <source>
        <dbReference type="EMBL" id="KAI1880535.1"/>
    </source>
</evidence>
<dbReference type="GO" id="GO:0004499">
    <property type="term" value="F:N,N-dimethylaniline monooxygenase activity"/>
    <property type="evidence" value="ECO:0007669"/>
    <property type="project" value="InterPro"/>
</dbReference>
<evidence type="ECO:0000256" key="4">
    <source>
        <dbReference type="ARBA" id="ARBA00023002"/>
    </source>
</evidence>
<organism evidence="5 6">
    <name type="scientific">Neoarthrinium moseri</name>
    <dbReference type="NCBI Taxonomy" id="1658444"/>
    <lineage>
        <taxon>Eukaryota</taxon>
        <taxon>Fungi</taxon>
        <taxon>Dikarya</taxon>
        <taxon>Ascomycota</taxon>
        <taxon>Pezizomycotina</taxon>
        <taxon>Sordariomycetes</taxon>
        <taxon>Xylariomycetidae</taxon>
        <taxon>Amphisphaeriales</taxon>
        <taxon>Apiosporaceae</taxon>
        <taxon>Neoarthrinium</taxon>
    </lineage>
</organism>
<comment type="caution">
    <text evidence="5">The sequence shown here is derived from an EMBL/GenBank/DDBJ whole genome shotgun (WGS) entry which is preliminary data.</text>
</comment>
<keyword evidence="6" id="KW-1185">Reference proteome</keyword>
<dbReference type="Proteomes" id="UP000829685">
    <property type="component" value="Unassembled WGS sequence"/>
</dbReference>
<dbReference type="AlphaFoldDB" id="A0A9P9WWL2"/>
<dbReference type="InterPro" id="IPR020946">
    <property type="entry name" value="Flavin_mOase-like"/>
</dbReference>
<gene>
    <name evidence="5" type="ORF">JX265_000775</name>
</gene>
<dbReference type="PANTHER" id="PTHR23023">
    <property type="entry name" value="DIMETHYLANILINE MONOOXYGENASE"/>
    <property type="match status" value="1"/>
</dbReference>
<evidence type="ECO:0000256" key="3">
    <source>
        <dbReference type="ARBA" id="ARBA00022827"/>
    </source>
</evidence>
<dbReference type="Gene3D" id="3.50.50.60">
    <property type="entry name" value="FAD/NAD(P)-binding domain"/>
    <property type="match status" value="1"/>
</dbReference>
<evidence type="ECO:0000256" key="2">
    <source>
        <dbReference type="ARBA" id="ARBA00022630"/>
    </source>
</evidence>
<dbReference type="Pfam" id="PF00743">
    <property type="entry name" value="FMO-like"/>
    <property type="match status" value="1"/>
</dbReference>
<dbReference type="InterPro" id="IPR036188">
    <property type="entry name" value="FAD/NAD-bd_sf"/>
</dbReference>
<proteinExistence type="inferred from homology"/>
<dbReference type="InterPro" id="IPR050346">
    <property type="entry name" value="FMO-like"/>
</dbReference>
<name>A0A9P9WWL2_9PEZI</name>
<reference evidence="5" key="1">
    <citation type="submission" date="2021-03" db="EMBL/GenBank/DDBJ databases">
        <title>Revisited historic fungal species revealed as producer of novel bioactive compounds through whole genome sequencing and comparative genomics.</title>
        <authorList>
            <person name="Vignolle G.A."/>
            <person name="Hochenegger N."/>
            <person name="Mach R.L."/>
            <person name="Mach-Aigner A.R."/>
            <person name="Javad Rahimi M."/>
            <person name="Salim K.A."/>
            <person name="Chan C.M."/>
            <person name="Lim L.B.L."/>
            <person name="Cai F."/>
            <person name="Druzhinina I.S."/>
            <person name="U'Ren J.M."/>
            <person name="Derntl C."/>
        </authorList>
    </citation>
    <scope>NUCLEOTIDE SEQUENCE</scope>
    <source>
        <strain evidence="5">TUCIM 5799</strain>
    </source>
</reference>
<accession>A0A9P9WWL2</accession>
<keyword evidence="4" id="KW-0560">Oxidoreductase</keyword>
<keyword evidence="3" id="KW-0274">FAD</keyword>
<dbReference type="GO" id="GO:0050661">
    <property type="term" value="F:NADP binding"/>
    <property type="evidence" value="ECO:0007669"/>
    <property type="project" value="InterPro"/>
</dbReference>
<protein>
    <submittedName>
        <fullName evidence="5">Uncharacterized protein</fullName>
    </submittedName>
</protein>
<evidence type="ECO:0000313" key="6">
    <source>
        <dbReference type="Proteomes" id="UP000829685"/>
    </source>
</evidence>
<dbReference type="SUPFAM" id="SSF51905">
    <property type="entry name" value="FAD/NAD(P)-binding domain"/>
    <property type="match status" value="2"/>
</dbReference>
<dbReference type="GO" id="GO:0050660">
    <property type="term" value="F:flavin adenine dinucleotide binding"/>
    <property type="evidence" value="ECO:0007669"/>
    <property type="project" value="InterPro"/>
</dbReference>
<dbReference type="EMBL" id="JAFIMR010000002">
    <property type="protein sequence ID" value="KAI1880535.1"/>
    <property type="molecule type" value="Genomic_DNA"/>
</dbReference>
<comment type="similarity">
    <text evidence="1">Belongs to the FMO family.</text>
</comment>